<dbReference type="FunFam" id="3.30.70.1660:FF:000002">
    <property type="entry name" value="Peptide chain release factor 1"/>
    <property type="match status" value="1"/>
</dbReference>
<dbReference type="Pfam" id="PF03462">
    <property type="entry name" value="PCRF"/>
    <property type="match status" value="1"/>
</dbReference>
<evidence type="ECO:0000256" key="5">
    <source>
        <dbReference type="NCBIfam" id="TIGR00019"/>
    </source>
</evidence>
<evidence type="ECO:0000313" key="8">
    <source>
        <dbReference type="EMBL" id="PKN03118.1"/>
    </source>
</evidence>
<dbReference type="NCBIfam" id="NF001859">
    <property type="entry name" value="PRK00591.1"/>
    <property type="match status" value="1"/>
</dbReference>
<dbReference type="EMBL" id="PHAO01000001">
    <property type="protein sequence ID" value="PKN03118.1"/>
    <property type="molecule type" value="Genomic_DNA"/>
</dbReference>
<gene>
    <name evidence="8" type="ORF">CVU76_03275</name>
</gene>
<evidence type="ECO:0000256" key="3">
    <source>
        <dbReference type="ARBA" id="ARBA00022481"/>
    </source>
</evidence>
<reference evidence="8 9" key="1">
    <citation type="journal article" date="2017" name="ISME J.">
        <title>Potential for microbial H2 and metal transformations associated with novel bacteria and archaea in deep terrestrial subsurface sediments.</title>
        <authorList>
            <person name="Hernsdorf A.W."/>
            <person name="Amano Y."/>
            <person name="Miyakawa K."/>
            <person name="Ise K."/>
            <person name="Suzuki Y."/>
            <person name="Anantharaman K."/>
            <person name="Probst A."/>
            <person name="Burstein D."/>
            <person name="Thomas B.C."/>
            <person name="Banfield J.F."/>
        </authorList>
    </citation>
    <scope>NUCLEOTIDE SEQUENCE [LARGE SCALE GENOMIC DNA]</scope>
    <source>
        <strain evidence="8">HGW-Dojkabacteria-1</strain>
    </source>
</reference>
<dbReference type="SMART" id="SM00937">
    <property type="entry name" value="PCRF"/>
    <property type="match status" value="1"/>
</dbReference>
<keyword evidence="4" id="KW-0648">Protein biosynthesis</keyword>
<comment type="function">
    <text evidence="1">Peptide chain release factor 1 directs the termination of translation in response to the peptide chain termination codons UAG and UAA.</text>
</comment>
<dbReference type="FunFam" id="3.30.160.20:FF:000004">
    <property type="entry name" value="Peptide chain release factor 1"/>
    <property type="match status" value="1"/>
</dbReference>
<dbReference type="GO" id="GO:0016149">
    <property type="term" value="F:translation release factor activity, codon specific"/>
    <property type="evidence" value="ECO:0007669"/>
    <property type="project" value="InterPro"/>
</dbReference>
<dbReference type="Gene3D" id="3.30.70.1660">
    <property type="match status" value="1"/>
</dbReference>
<keyword evidence="6" id="KW-0175">Coiled coil</keyword>
<evidence type="ECO:0000256" key="2">
    <source>
        <dbReference type="ARBA" id="ARBA00010835"/>
    </source>
</evidence>
<dbReference type="InterPro" id="IPR004373">
    <property type="entry name" value="RF-1"/>
</dbReference>
<dbReference type="InterPro" id="IPR050057">
    <property type="entry name" value="Prokaryotic/Mito_RF"/>
</dbReference>
<evidence type="ECO:0000256" key="1">
    <source>
        <dbReference type="ARBA" id="ARBA00002986"/>
    </source>
</evidence>
<comment type="similarity">
    <text evidence="2">Belongs to the prokaryotic/mitochondrial release factor family.</text>
</comment>
<evidence type="ECO:0000259" key="7">
    <source>
        <dbReference type="PROSITE" id="PS00745"/>
    </source>
</evidence>
<evidence type="ECO:0000256" key="4">
    <source>
        <dbReference type="ARBA" id="ARBA00022917"/>
    </source>
</evidence>
<feature type="coiled-coil region" evidence="6">
    <location>
        <begin position="12"/>
        <end position="113"/>
    </location>
</feature>
<accession>A0A2N2F4M8</accession>
<dbReference type="InterPro" id="IPR045853">
    <property type="entry name" value="Pep_chain_release_fac_I_sf"/>
</dbReference>
<dbReference type="InterPro" id="IPR000352">
    <property type="entry name" value="Pep_chain_release_fac_I"/>
</dbReference>
<comment type="caution">
    <text evidence="8">The sequence shown here is derived from an EMBL/GenBank/DDBJ whole genome shotgun (WGS) entry which is preliminary data.</text>
</comment>
<organism evidence="8 9">
    <name type="scientific">Candidatus Dojkabacteria bacterium HGW-Dojkabacteria-1</name>
    <dbReference type="NCBI Taxonomy" id="2013761"/>
    <lineage>
        <taxon>Bacteria</taxon>
        <taxon>Candidatus Dojkabacteria</taxon>
    </lineage>
</organism>
<sequence length="363" mass="41665">MDIQLLKQKYSENNAKKEKESLEQKMMNAHQTNENISQISIDLNYYTQLSIYIEQILHQIKRYEEASVMLREETEKELIEMAQSEIEETEVKIQELEKEIAKLKIEREFHDEDDNRSAILEIRAGAGGDEASLFAADLFRMYKNYALKNGWEMQILDSNVTEGGGYKEIIAQINGKNVYKKLKYESGVHRVQRVPVTESSGRIHTSTASVAILPEAKNIDIDINPEDIRIDVMRASGAGGQCVNRTDSAVRITHFPSGIVVSCQETKHQSQNKEKAMALLRSRLYEKKRQEEADKRSSMRSSQIGTAMRAEKIRTYNFPQNRITDHRIKKSWHNIEAVLAGEIDDMVEDIKEGIQLELLKDAE</sequence>
<evidence type="ECO:0000256" key="6">
    <source>
        <dbReference type="SAM" id="Coils"/>
    </source>
</evidence>
<dbReference type="PANTHER" id="PTHR43804">
    <property type="entry name" value="LD18447P"/>
    <property type="match status" value="1"/>
</dbReference>
<evidence type="ECO:0000313" key="9">
    <source>
        <dbReference type="Proteomes" id="UP000233417"/>
    </source>
</evidence>
<dbReference type="SUPFAM" id="SSF75620">
    <property type="entry name" value="Release factor"/>
    <property type="match status" value="1"/>
</dbReference>
<dbReference type="PANTHER" id="PTHR43804:SF7">
    <property type="entry name" value="LD18447P"/>
    <property type="match status" value="1"/>
</dbReference>
<dbReference type="NCBIfam" id="TIGR00019">
    <property type="entry name" value="prfA"/>
    <property type="match status" value="1"/>
</dbReference>
<dbReference type="Pfam" id="PF00472">
    <property type="entry name" value="RF-1"/>
    <property type="match status" value="1"/>
</dbReference>
<dbReference type="Gene3D" id="6.10.140.1950">
    <property type="match status" value="1"/>
</dbReference>
<dbReference type="PROSITE" id="PS00745">
    <property type="entry name" value="RF_PROK_I"/>
    <property type="match status" value="1"/>
</dbReference>
<dbReference type="AlphaFoldDB" id="A0A2N2F4M8"/>
<dbReference type="GO" id="GO:0005737">
    <property type="term" value="C:cytoplasm"/>
    <property type="evidence" value="ECO:0007669"/>
    <property type="project" value="UniProtKB-ARBA"/>
</dbReference>
<dbReference type="Proteomes" id="UP000233417">
    <property type="component" value="Unassembled WGS sequence"/>
</dbReference>
<dbReference type="Gene3D" id="3.30.160.20">
    <property type="match status" value="1"/>
</dbReference>
<keyword evidence="3" id="KW-0488">Methylation</keyword>
<proteinExistence type="inferred from homology"/>
<dbReference type="InterPro" id="IPR005139">
    <property type="entry name" value="PCRF"/>
</dbReference>
<feature type="domain" description="Prokaryotic-type class I peptide chain release factors" evidence="7">
    <location>
        <begin position="234"/>
        <end position="250"/>
    </location>
</feature>
<name>A0A2N2F4M8_9BACT</name>
<protein>
    <recommendedName>
        <fullName evidence="5">Peptide chain release factor 1</fullName>
    </recommendedName>
</protein>